<comment type="similarity">
    <text evidence="1 5">Belongs to the cyclin family.</text>
</comment>
<dbReference type="SMART" id="SM00385">
    <property type="entry name" value="CYCLIN"/>
    <property type="match status" value="1"/>
</dbReference>
<dbReference type="GO" id="GO:0044843">
    <property type="term" value="P:cell cycle G1/S phase transition"/>
    <property type="evidence" value="ECO:0007669"/>
    <property type="project" value="UniProtKB-ARBA"/>
</dbReference>
<comment type="caution">
    <text evidence="9">The sequence shown here is derived from an EMBL/GenBank/DDBJ whole genome shotgun (WGS) entry which is preliminary data.</text>
</comment>
<dbReference type="SUPFAM" id="SSF47954">
    <property type="entry name" value="Cyclin-like"/>
    <property type="match status" value="2"/>
</dbReference>
<evidence type="ECO:0000256" key="6">
    <source>
        <dbReference type="SAM" id="MobiDB-lite"/>
    </source>
</evidence>
<proteinExistence type="inferred from homology"/>
<organism evidence="9 10">
    <name type="scientific">Puccinia striiformis</name>
    <dbReference type="NCBI Taxonomy" id="27350"/>
    <lineage>
        <taxon>Eukaryota</taxon>
        <taxon>Fungi</taxon>
        <taxon>Dikarya</taxon>
        <taxon>Basidiomycota</taxon>
        <taxon>Pucciniomycotina</taxon>
        <taxon>Pucciniomycetes</taxon>
        <taxon>Pucciniales</taxon>
        <taxon>Pucciniaceae</taxon>
        <taxon>Puccinia</taxon>
    </lineage>
</organism>
<evidence type="ECO:0000256" key="2">
    <source>
        <dbReference type="ARBA" id="ARBA00022618"/>
    </source>
</evidence>
<feature type="compositionally biased region" description="Low complexity" evidence="6">
    <location>
        <begin position="363"/>
        <end position="395"/>
    </location>
</feature>
<feature type="non-terminal residue" evidence="9">
    <location>
        <position position="1"/>
    </location>
</feature>
<accession>A0A2S4UVG2</accession>
<dbReference type="PANTHER" id="PTHR10177">
    <property type="entry name" value="CYCLINS"/>
    <property type="match status" value="1"/>
</dbReference>
<evidence type="ECO:0000256" key="4">
    <source>
        <dbReference type="ARBA" id="ARBA00023306"/>
    </source>
</evidence>
<dbReference type="GO" id="GO:0051726">
    <property type="term" value="P:regulation of cell cycle"/>
    <property type="evidence" value="ECO:0007669"/>
    <property type="project" value="UniProtKB-ARBA"/>
</dbReference>
<dbReference type="InterPro" id="IPR048258">
    <property type="entry name" value="Cyclins_cyclin-box"/>
</dbReference>
<dbReference type="InterPro" id="IPR036915">
    <property type="entry name" value="Cyclin-like_sf"/>
</dbReference>
<dbReference type="VEuPathDB" id="FungiDB:PSTT_12605"/>
<dbReference type="GO" id="GO:0019887">
    <property type="term" value="F:protein kinase regulator activity"/>
    <property type="evidence" value="ECO:0007669"/>
    <property type="project" value="UniProtKB-ARBA"/>
</dbReference>
<protein>
    <submittedName>
        <fullName evidence="9">Uncharacterized protein</fullName>
    </submittedName>
</protein>
<dbReference type="Pfam" id="PF02984">
    <property type="entry name" value="Cyclin_C"/>
    <property type="match status" value="1"/>
</dbReference>
<dbReference type="InterPro" id="IPR013763">
    <property type="entry name" value="Cyclin-like_dom"/>
</dbReference>
<dbReference type="Gene3D" id="1.10.472.10">
    <property type="entry name" value="Cyclin-like"/>
    <property type="match status" value="2"/>
</dbReference>
<dbReference type="PROSITE" id="PS00292">
    <property type="entry name" value="CYCLINS"/>
    <property type="match status" value="1"/>
</dbReference>
<feature type="region of interest" description="Disordered" evidence="6">
    <location>
        <begin position="24"/>
        <end position="45"/>
    </location>
</feature>
<sequence length="474" mass="52723">IIFTPFDQLTSPQHAIELYLRSPYKPSSKKRPSPNCDDSTAPTKRRNASLVTSGQFVLVSPKTRHQILEREMQTLFELEYQDEVVEYMHEMDAQTRPVVETIDLQPELQWYMRPYLIDFLIEIHLQYRLRPETLYLAVNVIDRYVSKRVVFKKHYQLVGCAALWIAAKYEDAKERVPSVQELGTMCCGAYEESSFLQMEGHVLSTIGWQLGHPTAEAWLRLFSIGAHRQEAGDFEAASTGHLARFMMELTLFHRSYVGLKSADIAGGALLLSRYILGKPRRASDESEGVLAVARLLDSHLGEHMSAISAVVMKKYAHGHFSRASTIVKEWYGRGHRFGGPETPACLPALLQHSARPTPINKLSTSSSTTSISSAASSSRHSQLTPGSLSSLSLNSSPTSSISSYPSMECHSNFSPSSASAEDEPRDSSLMCSPQLACHKKSSRSVGWPVCSDGMDQTTTVSSVQMSRNIKTITL</sequence>
<feature type="domain" description="Cyclin-like" evidence="7">
    <location>
        <begin position="118"/>
        <end position="204"/>
    </location>
</feature>
<keyword evidence="4" id="KW-0131">Cell cycle</keyword>
<name>A0A2S4UVG2_9BASI</name>
<dbReference type="CDD" id="cd20559">
    <property type="entry name" value="CYCLIN_ScCLN_like"/>
    <property type="match status" value="1"/>
</dbReference>
<evidence type="ECO:0000259" key="8">
    <source>
        <dbReference type="SMART" id="SM01332"/>
    </source>
</evidence>
<feature type="domain" description="Cyclin C-terminal" evidence="8">
    <location>
        <begin position="213"/>
        <end position="329"/>
    </location>
</feature>
<dbReference type="VEuPathDB" id="FungiDB:PSHT_08938"/>
<keyword evidence="2" id="KW-0132">Cell division</keyword>
<evidence type="ECO:0000256" key="1">
    <source>
        <dbReference type="ARBA" id="ARBA00008742"/>
    </source>
</evidence>
<reference evidence="9" key="1">
    <citation type="submission" date="2017-12" db="EMBL/GenBank/DDBJ databases">
        <title>Gene loss provides genomic basis for host adaptation in cereal stripe rust fungi.</title>
        <authorList>
            <person name="Xia C."/>
        </authorList>
    </citation>
    <scope>NUCLEOTIDE SEQUENCE [LARGE SCALE GENOMIC DNA]</scope>
    <source>
        <strain evidence="9">93-210</strain>
    </source>
</reference>
<evidence type="ECO:0000313" key="10">
    <source>
        <dbReference type="Proteomes" id="UP000239156"/>
    </source>
</evidence>
<evidence type="ECO:0000256" key="5">
    <source>
        <dbReference type="RuleBase" id="RU000383"/>
    </source>
</evidence>
<dbReference type="AlphaFoldDB" id="A0A2S4UVG2"/>
<keyword evidence="10" id="KW-1185">Reference proteome</keyword>
<dbReference type="InterPro" id="IPR039361">
    <property type="entry name" value="Cyclin"/>
</dbReference>
<evidence type="ECO:0000259" key="7">
    <source>
        <dbReference type="SMART" id="SM00385"/>
    </source>
</evidence>
<dbReference type="Proteomes" id="UP000239156">
    <property type="component" value="Unassembled WGS sequence"/>
</dbReference>
<dbReference type="Pfam" id="PF00134">
    <property type="entry name" value="Cyclin_N"/>
    <property type="match status" value="1"/>
</dbReference>
<keyword evidence="3 5" id="KW-0195">Cyclin</keyword>
<dbReference type="EMBL" id="PKSL01000162">
    <property type="protein sequence ID" value="POW01279.1"/>
    <property type="molecule type" value="Genomic_DNA"/>
</dbReference>
<dbReference type="InterPro" id="IPR006671">
    <property type="entry name" value="Cyclin_N"/>
</dbReference>
<feature type="region of interest" description="Disordered" evidence="6">
    <location>
        <begin position="357"/>
        <end position="395"/>
    </location>
</feature>
<dbReference type="FunFam" id="1.10.472.10:FF:000010">
    <property type="entry name" value="G1/S-specific cyclin Cln1"/>
    <property type="match status" value="1"/>
</dbReference>
<gene>
    <name evidence="9" type="ORF">PSTT_12605</name>
</gene>
<evidence type="ECO:0000313" key="9">
    <source>
        <dbReference type="EMBL" id="POW01279.1"/>
    </source>
</evidence>
<evidence type="ECO:0000256" key="3">
    <source>
        <dbReference type="ARBA" id="ARBA00023127"/>
    </source>
</evidence>
<dbReference type="SMART" id="SM01332">
    <property type="entry name" value="Cyclin_C"/>
    <property type="match status" value="1"/>
</dbReference>
<feature type="non-terminal residue" evidence="9">
    <location>
        <position position="474"/>
    </location>
</feature>
<dbReference type="InterPro" id="IPR004367">
    <property type="entry name" value="Cyclin_C-dom"/>
</dbReference>
<dbReference type="GO" id="GO:0051301">
    <property type="term" value="P:cell division"/>
    <property type="evidence" value="ECO:0007669"/>
    <property type="project" value="UniProtKB-KW"/>
</dbReference>